<dbReference type="EMBL" id="JAHUTJ010065839">
    <property type="protein sequence ID" value="MED6289673.1"/>
    <property type="molecule type" value="Genomic_DNA"/>
</dbReference>
<accession>A0ABU7ER28</accession>
<sequence length="90" mass="9810">MEIPGLSRCFSMDEEKGPGDRQIRILGGCRAVKSCLDRVGYFSTLFNTRLEFRICGLAGNTSSPQPSAAPSYLAANAKLPRGLHMRTESC</sequence>
<protein>
    <submittedName>
        <fullName evidence="1">Uncharacterized protein</fullName>
    </submittedName>
</protein>
<evidence type="ECO:0000313" key="2">
    <source>
        <dbReference type="Proteomes" id="UP001352852"/>
    </source>
</evidence>
<organism evidence="1 2">
    <name type="scientific">Characodon lateralis</name>
    <dbReference type="NCBI Taxonomy" id="208331"/>
    <lineage>
        <taxon>Eukaryota</taxon>
        <taxon>Metazoa</taxon>
        <taxon>Chordata</taxon>
        <taxon>Craniata</taxon>
        <taxon>Vertebrata</taxon>
        <taxon>Euteleostomi</taxon>
        <taxon>Actinopterygii</taxon>
        <taxon>Neopterygii</taxon>
        <taxon>Teleostei</taxon>
        <taxon>Neoteleostei</taxon>
        <taxon>Acanthomorphata</taxon>
        <taxon>Ovalentaria</taxon>
        <taxon>Atherinomorphae</taxon>
        <taxon>Cyprinodontiformes</taxon>
        <taxon>Goodeidae</taxon>
        <taxon>Characodon</taxon>
    </lineage>
</organism>
<keyword evidence="2" id="KW-1185">Reference proteome</keyword>
<evidence type="ECO:0000313" key="1">
    <source>
        <dbReference type="EMBL" id="MED6289673.1"/>
    </source>
</evidence>
<comment type="caution">
    <text evidence="1">The sequence shown here is derived from an EMBL/GenBank/DDBJ whole genome shotgun (WGS) entry which is preliminary data.</text>
</comment>
<proteinExistence type="predicted"/>
<gene>
    <name evidence="1" type="ORF">CHARACLAT_005352</name>
</gene>
<reference evidence="1 2" key="1">
    <citation type="submission" date="2021-06" db="EMBL/GenBank/DDBJ databases">
        <authorList>
            <person name="Palmer J.M."/>
        </authorList>
    </citation>
    <scope>NUCLEOTIDE SEQUENCE [LARGE SCALE GENOMIC DNA]</scope>
    <source>
        <strain evidence="1 2">CL_MEX2019</strain>
        <tissue evidence="1">Muscle</tissue>
    </source>
</reference>
<name>A0ABU7ER28_9TELE</name>
<dbReference type="Proteomes" id="UP001352852">
    <property type="component" value="Unassembled WGS sequence"/>
</dbReference>